<comment type="caution">
    <text evidence="4">The sequence shown here is derived from an EMBL/GenBank/DDBJ whole genome shotgun (WGS) entry which is preliminary data.</text>
</comment>
<keyword evidence="1" id="KW-0649">Protein kinase inhibitor</keyword>
<accession>A0AAN8VLF3</accession>
<sequence>MATTELSSEECPRAVSENDPIHERSQAVTGGQIKQEEAAQERKIIISCHLELKIPPHDVEEEEEKDGMKTPTSSDHKIQRILECPPAPRKPKPKSLQVTRRRSSANSCRRQILLDLSNEIDSLFPLAVRANFSSKIKKVDGF</sequence>
<dbReference type="PANTHER" id="PTHR33142">
    <property type="entry name" value="CYCLIN-DEPENDENT PROTEIN KINASE INHIBITOR SMR13"/>
    <property type="match status" value="1"/>
</dbReference>
<gene>
    <name evidence="4" type="ORF">RJ641_032904</name>
</gene>
<reference evidence="4 5" key="1">
    <citation type="submission" date="2023-12" db="EMBL/GenBank/DDBJ databases">
        <title>A high-quality genome assembly for Dillenia turbinata (Dilleniales).</title>
        <authorList>
            <person name="Chanderbali A."/>
        </authorList>
    </citation>
    <scope>NUCLEOTIDE SEQUENCE [LARGE SCALE GENOMIC DNA]</scope>
    <source>
        <strain evidence="4">LSX21</strain>
        <tissue evidence="4">Leaf</tissue>
    </source>
</reference>
<proteinExistence type="predicted"/>
<keyword evidence="2" id="KW-0131">Cell cycle</keyword>
<evidence type="ECO:0000313" key="4">
    <source>
        <dbReference type="EMBL" id="KAK6935874.1"/>
    </source>
</evidence>
<dbReference type="GO" id="GO:0004860">
    <property type="term" value="F:protein kinase inhibitor activity"/>
    <property type="evidence" value="ECO:0007669"/>
    <property type="project" value="UniProtKB-KW"/>
</dbReference>
<dbReference type="EMBL" id="JBAMMX010000007">
    <property type="protein sequence ID" value="KAK6935874.1"/>
    <property type="molecule type" value="Genomic_DNA"/>
</dbReference>
<feature type="region of interest" description="Disordered" evidence="3">
    <location>
        <begin position="1"/>
        <end position="36"/>
    </location>
</feature>
<dbReference type="PANTHER" id="PTHR33142:SF66">
    <property type="entry name" value="CYCLIN-DEPENDENT PROTEIN KINASE INHIBITOR SMR3"/>
    <property type="match status" value="1"/>
</dbReference>
<evidence type="ECO:0000313" key="5">
    <source>
        <dbReference type="Proteomes" id="UP001370490"/>
    </source>
</evidence>
<dbReference type="GO" id="GO:0032875">
    <property type="term" value="P:regulation of DNA endoreduplication"/>
    <property type="evidence" value="ECO:0007669"/>
    <property type="project" value="InterPro"/>
</dbReference>
<protein>
    <recommendedName>
        <fullName evidence="6">Cyclin-dependent protein kinase inhibitor SMR3</fullName>
    </recommendedName>
</protein>
<dbReference type="Proteomes" id="UP001370490">
    <property type="component" value="Unassembled WGS sequence"/>
</dbReference>
<dbReference type="GO" id="GO:0005634">
    <property type="term" value="C:nucleus"/>
    <property type="evidence" value="ECO:0007669"/>
    <property type="project" value="TreeGrafter"/>
</dbReference>
<dbReference type="AlphaFoldDB" id="A0AAN8VLF3"/>
<evidence type="ECO:0000256" key="2">
    <source>
        <dbReference type="ARBA" id="ARBA00023306"/>
    </source>
</evidence>
<feature type="compositionally biased region" description="Basic residues" evidence="3">
    <location>
        <begin position="89"/>
        <end position="103"/>
    </location>
</feature>
<evidence type="ECO:0008006" key="6">
    <source>
        <dbReference type="Google" id="ProtNLM"/>
    </source>
</evidence>
<organism evidence="4 5">
    <name type="scientific">Dillenia turbinata</name>
    <dbReference type="NCBI Taxonomy" id="194707"/>
    <lineage>
        <taxon>Eukaryota</taxon>
        <taxon>Viridiplantae</taxon>
        <taxon>Streptophyta</taxon>
        <taxon>Embryophyta</taxon>
        <taxon>Tracheophyta</taxon>
        <taxon>Spermatophyta</taxon>
        <taxon>Magnoliopsida</taxon>
        <taxon>eudicotyledons</taxon>
        <taxon>Gunneridae</taxon>
        <taxon>Pentapetalae</taxon>
        <taxon>Dilleniales</taxon>
        <taxon>Dilleniaceae</taxon>
        <taxon>Dillenia</taxon>
    </lineage>
</organism>
<evidence type="ECO:0000256" key="3">
    <source>
        <dbReference type="SAM" id="MobiDB-lite"/>
    </source>
</evidence>
<evidence type="ECO:0000256" key="1">
    <source>
        <dbReference type="ARBA" id="ARBA00023013"/>
    </source>
</evidence>
<keyword evidence="5" id="KW-1185">Reference proteome</keyword>
<name>A0AAN8VLF3_9MAGN</name>
<dbReference type="InterPro" id="IPR040389">
    <property type="entry name" value="SMR"/>
</dbReference>
<feature type="region of interest" description="Disordered" evidence="3">
    <location>
        <begin position="55"/>
        <end position="103"/>
    </location>
</feature>